<dbReference type="InterPro" id="IPR018207">
    <property type="entry name" value="Haem_oxygenase_CS"/>
</dbReference>
<dbReference type="SMART" id="SM00698">
    <property type="entry name" value="MORN"/>
    <property type="match status" value="3"/>
</dbReference>
<evidence type="ECO:0000256" key="9">
    <source>
        <dbReference type="SAM" id="MobiDB-lite"/>
    </source>
</evidence>
<keyword evidence="5" id="KW-0677">Repeat</keyword>
<dbReference type="PRINTS" id="PR00088">
    <property type="entry name" value="HAEMOXYGNASE"/>
</dbReference>
<accession>A0A485KPG5</accession>
<dbReference type="Gene3D" id="2.20.110.10">
    <property type="entry name" value="Histone H3 K4-specific methyltransferase SET7/9 N-terminal domain"/>
    <property type="match status" value="1"/>
</dbReference>
<keyword evidence="13" id="KW-1185">Reference proteome</keyword>
<dbReference type="EC" id="1.14.14.18" evidence="2"/>
<feature type="transmembrane region" description="Helical" evidence="10">
    <location>
        <begin position="443"/>
        <end position="464"/>
    </location>
</feature>
<dbReference type="InterPro" id="IPR016084">
    <property type="entry name" value="Haem_Oase-like_multi-hlx"/>
</dbReference>
<dbReference type="CDD" id="cd19165">
    <property type="entry name" value="HemeO"/>
    <property type="match status" value="1"/>
</dbReference>
<keyword evidence="10" id="KW-1133">Transmembrane helix</keyword>
<dbReference type="Proteomes" id="UP000332933">
    <property type="component" value="Unassembled WGS sequence"/>
</dbReference>
<feature type="region of interest" description="Disordered" evidence="9">
    <location>
        <begin position="367"/>
        <end position="386"/>
    </location>
</feature>
<dbReference type="OrthoDB" id="652091at2759"/>
<dbReference type="PANTHER" id="PTHR10720:SF0">
    <property type="entry name" value="HEME OXYGENASE"/>
    <property type="match status" value="1"/>
</dbReference>
<evidence type="ECO:0000256" key="8">
    <source>
        <dbReference type="ARBA" id="ARBA00048328"/>
    </source>
</evidence>
<keyword evidence="7" id="KW-0408">Iron</keyword>
<protein>
    <recommendedName>
        <fullName evidence="2">heme oxygenase (biliverdin-producing)</fullName>
        <ecNumber evidence="2">1.14.14.18</ecNumber>
    </recommendedName>
</protein>
<dbReference type="GO" id="GO:0006788">
    <property type="term" value="P:heme oxidation"/>
    <property type="evidence" value="ECO:0007669"/>
    <property type="project" value="InterPro"/>
</dbReference>
<evidence type="ECO:0000256" key="2">
    <source>
        <dbReference type="ARBA" id="ARBA00012360"/>
    </source>
</evidence>
<evidence type="ECO:0000256" key="6">
    <source>
        <dbReference type="ARBA" id="ARBA00023002"/>
    </source>
</evidence>
<dbReference type="GO" id="GO:0042167">
    <property type="term" value="P:heme catabolic process"/>
    <property type="evidence" value="ECO:0007669"/>
    <property type="project" value="TreeGrafter"/>
</dbReference>
<dbReference type="SUPFAM" id="SSF82185">
    <property type="entry name" value="Histone H3 K4-specific methyltransferase SET7/9 N-terminal domain"/>
    <property type="match status" value="1"/>
</dbReference>
<dbReference type="PROSITE" id="PS00593">
    <property type="entry name" value="HEME_OXYGENASE"/>
    <property type="match status" value="1"/>
</dbReference>
<reference evidence="11" key="2">
    <citation type="submission" date="2019-06" db="EMBL/GenBank/DDBJ databases">
        <title>Genomics analysis of Aphanomyces spp. identifies a new class of oomycete effector associated with host adaptation.</title>
        <authorList>
            <person name="Gaulin E."/>
        </authorList>
    </citation>
    <scope>NUCLEOTIDE SEQUENCE</scope>
    <source>
        <strain evidence="11">CBS 578.67</strain>
    </source>
</reference>
<keyword evidence="3" id="KW-0349">Heme</keyword>
<evidence type="ECO:0000256" key="1">
    <source>
        <dbReference type="ARBA" id="ARBA00006134"/>
    </source>
</evidence>
<dbReference type="InterPro" id="IPR002051">
    <property type="entry name" value="Haem_Oase"/>
</dbReference>
<keyword evidence="10" id="KW-0472">Membrane</keyword>
<evidence type="ECO:0000313" key="11">
    <source>
        <dbReference type="EMBL" id="KAF0699388.1"/>
    </source>
</evidence>
<evidence type="ECO:0000256" key="7">
    <source>
        <dbReference type="ARBA" id="ARBA00023004"/>
    </source>
</evidence>
<evidence type="ECO:0000256" key="3">
    <source>
        <dbReference type="ARBA" id="ARBA00022617"/>
    </source>
</evidence>
<dbReference type="GO" id="GO:0020037">
    <property type="term" value="F:heme binding"/>
    <property type="evidence" value="ECO:0007669"/>
    <property type="project" value="TreeGrafter"/>
</dbReference>
<evidence type="ECO:0000313" key="13">
    <source>
        <dbReference type="Proteomes" id="UP000332933"/>
    </source>
</evidence>
<dbReference type="FunFam" id="1.20.910.10:FF:000001">
    <property type="entry name" value="Heme oxygenase 1"/>
    <property type="match status" value="1"/>
</dbReference>
<dbReference type="EMBL" id="VJMH01005181">
    <property type="protein sequence ID" value="KAF0699388.1"/>
    <property type="molecule type" value="Genomic_DNA"/>
</dbReference>
<dbReference type="GO" id="GO:0046872">
    <property type="term" value="F:metal ion binding"/>
    <property type="evidence" value="ECO:0007669"/>
    <property type="project" value="UniProtKB-KW"/>
</dbReference>
<dbReference type="PANTHER" id="PTHR10720">
    <property type="entry name" value="HEME OXYGENASE"/>
    <property type="match status" value="1"/>
</dbReference>
<reference evidence="12" key="1">
    <citation type="submission" date="2019-03" db="EMBL/GenBank/DDBJ databases">
        <authorList>
            <person name="Gaulin E."/>
            <person name="Dumas B."/>
        </authorList>
    </citation>
    <scope>NUCLEOTIDE SEQUENCE [LARGE SCALE GENOMIC DNA]</scope>
    <source>
        <strain evidence="12">CBS 568.67</strain>
    </source>
</reference>
<dbReference type="AlphaFoldDB" id="A0A485KPG5"/>
<evidence type="ECO:0000256" key="10">
    <source>
        <dbReference type="SAM" id="Phobius"/>
    </source>
</evidence>
<dbReference type="EMBL" id="CAADRA010005202">
    <property type="protein sequence ID" value="VFT86926.1"/>
    <property type="molecule type" value="Genomic_DNA"/>
</dbReference>
<comment type="catalytic activity">
    <reaction evidence="8">
        <text>heme b + 3 reduced [NADPH--hemoprotein reductase] + 3 O2 = biliverdin IXalpha + CO + Fe(2+) + 3 oxidized [NADPH--hemoprotein reductase] + 3 H2O + H(+)</text>
        <dbReference type="Rhea" id="RHEA:21764"/>
        <dbReference type="Rhea" id="RHEA-COMP:11964"/>
        <dbReference type="Rhea" id="RHEA-COMP:11965"/>
        <dbReference type="ChEBI" id="CHEBI:15377"/>
        <dbReference type="ChEBI" id="CHEBI:15378"/>
        <dbReference type="ChEBI" id="CHEBI:15379"/>
        <dbReference type="ChEBI" id="CHEBI:17245"/>
        <dbReference type="ChEBI" id="CHEBI:29033"/>
        <dbReference type="ChEBI" id="CHEBI:57618"/>
        <dbReference type="ChEBI" id="CHEBI:57991"/>
        <dbReference type="ChEBI" id="CHEBI:58210"/>
        <dbReference type="ChEBI" id="CHEBI:60344"/>
        <dbReference type="EC" id="1.14.14.18"/>
    </reaction>
</comment>
<sequence length="679" mass="76236">MTQSTDPVPEPKSVEENCPAFTAGCPFAAKEQVDHVAQCPFFAEGCPFKGINDVHKLYTSLEASIPESHQKDGTDIKSKVLSMFKFIHEASAKKKEDMGTCPMFATTCPFKTIMVNGRPLVDELEVRSWAFFVDEDKCPASTPGHLAEDLKYGTKKSHKEAENVHFVREFIKGRINKDVYKVMVAMLYYVYSELEAQMRDAAAKNDPIFTPLHFPAELERKESLEQDLIYYYGTNWKDAMPKPTKATTEYIERLRFVGGNQPALLVAHAYTRYMGDLSGGQILKRTAIKAMHLQDGHGTSFYDFDNITTSHKLFKDKYRHALNGLDISDGISVQLVQEANVAFLLNMKVFEELDVLSGFNTEEQQQAEALVRRRQGMTDAATNDEEAKSGSVCPFAKMIGQPGIKELAMKYHGDDLSAEEFAQLKAEVSAIQAAERAQWLKQYALSTAIVAIAIAVGVTVRSYFFTQEYNVEYTDDNPEELKWLKRAGKVKITYLNGDTFEGSVNENKLKHGPGKYTWMEKTEDDEAKEVAWYEGDYDNGKKQGLGKMLFPNGDTFHGQWNNDIIHGQGTLMYKNGDIFSGSYEYGIKQGKGTYEFAEDKSQLIGNWVQNTIVDGKWLFKDGGYCTGHFENATPIGLCLYQFPNGLQQEGEYVKVEGVNAAGDAVQVHTWKGEGITKVF</sequence>
<keyword evidence="10" id="KW-0812">Transmembrane</keyword>
<dbReference type="SUPFAM" id="SSF48613">
    <property type="entry name" value="Heme oxygenase-like"/>
    <property type="match status" value="1"/>
</dbReference>
<evidence type="ECO:0000256" key="5">
    <source>
        <dbReference type="ARBA" id="ARBA00022737"/>
    </source>
</evidence>
<name>A0A485KPG5_9STRA</name>
<dbReference type="GO" id="GO:0006979">
    <property type="term" value="P:response to oxidative stress"/>
    <property type="evidence" value="ECO:0007669"/>
    <property type="project" value="TreeGrafter"/>
</dbReference>
<evidence type="ECO:0000256" key="4">
    <source>
        <dbReference type="ARBA" id="ARBA00022723"/>
    </source>
</evidence>
<dbReference type="GO" id="GO:0004392">
    <property type="term" value="F:heme oxygenase (decyclizing) activity"/>
    <property type="evidence" value="ECO:0007669"/>
    <property type="project" value="UniProtKB-EC"/>
</dbReference>
<proteinExistence type="inferred from homology"/>
<keyword evidence="4" id="KW-0479">Metal-binding</keyword>
<organism evidence="12 13">
    <name type="scientific">Aphanomyces stellatus</name>
    <dbReference type="NCBI Taxonomy" id="120398"/>
    <lineage>
        <taxon>Eukaryota</taxon>
        <taxon>Sar</taxon>
        <taxon>Stramenopiles</taxon>
        <taxon>Oomycota</taxon>
        <taxon>Saprolegniomycetes</taxon>
        <taxon>Saprolegniales</taxon>
        <taxon>Verrucalvaceae</taxon>
        <taxon>Aphanomyces</taxon>
    </lineage>
</organism>
<dbReference type="Pfam" id="PF01126">
    <property type="entry name" value="Heme_oxygenase"/>
    <property type="match status" value="1"/>
</dbReference>
<dbReference type="Gene3D" id="1.20.910.10">
    <property type="entry name" value="Heme oxygenase-like"/>
    <property type="match status" value="1"/>
</dbReference>
<evidence type="ECO:0000313" key="12">
    <source>
        <dbReference type="EMBL" id="VFT86926.1"/>
    </source>
</evidence>
<comment type="similarity">
    <text evidence="1">Belongs to the heme oxygenase family.</text>
</comment>
<dbReference type="Pfam" id="PF02493">
    <property type="entry name" value="MORN"/>
    <property type="match status" value="4"/>
</dbReference>
<keyword evidence="6" id="KW-0560">Oxidoreductase</keyword>
<dbReference type="InterPro" id="IPR016053">
    <property type="entry name" value="Haem_Oase-like"/>
</dbReference>
<dbReference type="InterPro" id="IPR003409">
    <property type="entry name" value="MORN"/>
</dbReference>
<gene>
    <name evidence="12" type="primary">Aste57867_10049</name>
    <name evidence="11" type="ORF">As57867_010010</name>
    <name evidence="12" type="ORF">ASTE57867_10049</name>
</gene>